<name>A0A7G9SHF9_9SPHN</name>
<keyword evidence="2" id="KW-1185">Reference proteome</keyword>
<dbReference type="Proteomes" id="UP000515971">
    <property type="component" value="Chromosome"/>
</dbReference>
<accession>A0A7G9SHF9</accession>
<protein>
    <submittedName>
        <fullName evidence="1">Uncharacterized protein</fullName>
    </submittedName>
</protein>
<proteinExistence type="predicted"/>
<gene>
    <name evidence="1" type="ORF">H9L13_11845</name>
</gene>
<reference evidence="1 2" key="1">
    <citation type="submission" date="2020-08" db="EMBL/GenBank/DDBJ databases">
        <title>Genome sequence of Sphingomonas lutea KCTC 23642T.</title>
        <authorList>
            <person name="Hyun D.-W."/>
            <person name="Bae J.-W."/>
        </authorList>
    </citation>
    <scope>NUCLEOTIDE SEQUENCE [LARGE SCALE GENOMIC DNA]</scope>
    <source>
        <strain evidence="1 2">KCTC 23642</strain>
    </source>
</reference>
<evidence type="ECO:0000313" key="2">
    <source>
        <dbReference type="Proteomes" id="UP000515971"/>
    </source>
</evidence>
<dbReference type="AlphaFoldDB" id="A0A7G9SHF9"/>
<evidence type="ECO:0000313" key="1">
    <source>
        <dbReference type="EMBL" id="QNN67284.1"/>
    </source>
</evidence>
<sequence length="369" mass="40720">MKNSDDSFSTMFSKMAEAFADAVREASMIIDDRPAGRARAEEANRRTLEHGVIAIQPEPDDNLVVQKAHAGMAIVHDPASATTLVLSLNNRDYTAIASPKASASIPVRLAWWTSEYEPTGARAEIDASQFRKNGLIFVTIDHVYPSTFFPYAEAIYPRELPLDRQAQMLATALRAIARSVRKTSGKLLVLDRREPERVNNQRLAQAEQAQRARRFPSVVDGKNDSGRLLGLDDVDVVIGEPNARFRFDPLSKTVTDARTGWKLSVEERGAGGEKSEVAVIRDGDRLICDIQILRGRGWRADVGATALIEFSRVFAPRTPQQPVRLMTADEMPLDRIAPLLNAYAPWASTGETVGKTLIADLRAQTVGTR</sequence>
<dbReference type="EMBL" id="CP060718">
    <property type="protein sequence ID" value="QNN67284.1"/>
    <property type="molecule type" value="Genomic_DNA"/>
</dbReference>
<dbReference type="KEGG" id="slut:H9L13_11845"/>
<organism evidence="1 2">
    <name type="scientific">Sphingomonas lutea</name>
    <dbReference type="NCBI Taxonomy" id="1045317"/>
    <lineage>
        <taxon>Bacteria</taxon>
        <taxon>Pseudomonadati</taxon>
        <taxon>Pseudomonadota</taxon>
        <taxon>Alphaproteobacteria</taxon>
        <taxon>Sphingomonadales</taxon>
        <taxon>Sphingomonadaceae</taxon>
        <taxon>Sphingomonas</taxon>
    </lineage>
</organism>
<dbReference type="RefSeq" id="WP_187537873.1">
    <property type="nucleotide sequence ID" value="NZ_BAABJT010000001.1"/>
</dbReference>